<gene>
    <name evidence="5" type="ORF">EV675_1479</name>
</gene>
<dbReference type="FunFam" id="1.10.10.10:FF:000186">
    <property type="entry name" value="AsnC family transcriptional regulator"/>
    <property type="match status" value="1"/>
</dbReference>
<evidence type="ECO:0000313" key="6">
    <source>
        <dbReference type="Proteomes" id="UP000292445"/>
    </source>
</evidence>
<dbReference type="CDD" id="cd00090">
    <property type="entry name" value="HTH_ARSR"/>
    <property type="match status" value="1"/>
</dbReference>
<keyword evidence="6" id="KW-1185">Reference proteome</keyword>
<dbReference type="SUPFAM" id="SSF46785">
    <property type="entry name" value="Winged helix' DNA-binding domain"/>
    <property type="match status" value="1"/>
</dbReference>
<dbReference type="Pfam" id="PF13412">
    <property type="entry name" value="HTH_24"/>
    <property type="match status" value="1"/>
</dbReference>
<dbReference type="PANTHER" id="PTHR30154">
    <property type="entry name" value="LEUCINE-RESPONSIVE REGULATORY PROTEIN"/>
    <property type="match status" value="1"/>
</dbReference>
<evidence type="ECO:0000256" key="2">
    <source>
        <dbReference type="ARBA" id="ARBA00023125"/>
    </source>
</evidence>
<dbReference type="GO" id="GO:0005829">
    <property type="term" value="C:cytosol"/>
    <property type="evidence" value="ECO:0007669"/>
    <property type="project" value="TreeGrafter"/>
</dbReference>
<dbReference type="InterPro" id="IPR019888">
    <property type="entry name" value="Tscrpt_reg_AsnC-like"/>
</dbReference>
<keyword evidence="3" id="KW-0804">Transcription</keyword>
<dbReference type="GO" id="GO:0006355">
    <property type="term" value="P:regulation of DNA-templated transcription"/>
    <property type="evidence" value="ECO:0007669"/>
    <property type="project" value="UniProtKB-ARBA"/>
</dbReference>
<comment type="caution">
    <text evidence="5">The sequence shown here is derived from an EMBL/GenBank/DDBJ whole genome shotgun (WGS) entry which is preliminary data.</text>
</comment>
<dbReference type="InterPro" id="IPR011991">
    <property type="entry name" value="ArsR-like_HTH"/>
</dbReference>
<evidence type="ECO:0000256" key="3">
    <source>
        <dbReference type="ARBA" id="ARBA00023163"/>
    </source>
</evidence>
<dbReference type="GO" id="GO:0043565">
    <property type="term" value="F:sequence-specific DNA binding"/>
    <property type="evidence" value="ECO:0007669"/>
    <property type="project" value="InterPro"/>
</dbReference>
<accession>A0A4Q7NK41</accession>
<dbReference type="AlphaFoldDB" id="A0A4Q7NK41"/>
<protein>
    <submittedName>
        <fullName evidence="5">AsnC family transcriptional regulator</fullName>
    </submittedName>
</protein>
<dbReference type="Gene3D" id="1.10.10.10">
    <property type="entry name" value="Winged helix-like DNA-binding domain superfamily/Winged helix DNA-binding domain"/>
    <property type="match status" value="1"/>
</dbReference>
<keyword evidence="1" id="KW-0805">Transcription regulation</keyword>
<organism evidence="5 6">
    <name type="scientific">Pigmentiphaga kullae</name>
    <dbReference type="NCBI Taxonomy" id="151784"/>
    <lineage>
        <taxon>Bacteria</taxon>
        <taxon>Pseudomonadati</taxon>
        <taxon>Pseudomonadota</taxon>
        <taxon>Betaproteobacteria</taxon>
        <taxon>Burkholderiales</taxon>
        <taxon>Alcaligenaceae</taxon>
        <taxon>Pigmentiphaga</taxon>
    </lineage>
</organism>
<proteinExistence type="predicted"/>
<sequence>MRIKLDRLDMRIVECLRRDGRISNQDLAARVSLSPSACLRRVKLLEEAGIIQGYSCVLDYAKLGLEVEAVVHVSMRHEVEGWHEAFVAAIKDWPEVLSARIVTGGANYMLVVRARDVSHYSDFIVNRLYRAPGVRDIESNIVLGYIKRSASPFEVLDPD</sequence>
<dbReference type="EMBL" id="SGXC01000001">
    <property type="protein sequence ID" value="RZS85454.1"/>
    <property type="molecule type" value="Genomic_DNA"/>
</dbReference>
<dbReference type="SUPFAM" id="SSF54909">
    <property type="entry name" value="Dimeric alpha+beta barrel"/>
    <property type="match status" value="1"/>
</dbReference>
<dbReference type="SMART" id="SM00344">
    <property type="entry name" value="HTH_ASNC"/>
    <property type="match status" value="1"/>
</dbReference>
<dbReference type="InterPro" id="IPR036390">
    <property type="entry name" value="WH_DNA-bd_sf"/>
</dbReference>
<dbReference type="PROSITE" id="PS50956">
    <property type="entry name" value="HTH_ASNC_2"/>
    <property type="match status" value="1"/>
</dbReference>
<dbReference type="GO" id="GO:0043200">
    <property type="term" value="P:response to amino acid"/>
    <property type="evidence" value="ECO:0007669"/>
    <property type="project" value="TreeGrafter"/>
</dbReference>
<dbReference type="InterPro" id="IPR019887">
    <property type="entry name" value="Tscrpt_reg_AsnC/Lrp_C"/>
</dbReference>
<evidence type="ECO:0000313" key="5">
    <source>
        <dbReference type="EMBL" id="RZS85454.1"/>
    </source>
</evidence>
<evidence type="ECO:0000256" key="1">
    <source>
        <dbReference type="ARBA" id="ARBA00023015"/>
    </source>
</evidence>
<feature type="domain" description="HTH asnC-type" evidence="4">
    <location>
        <begin position="5"/>
        <end position="66"/>
    </location>
</feature>
<dbReference type="InterPro" id="IPR000485">
    <property type="entry name" value="AsnC-type_HTH_dom"/>
</dbReference>
<name>A0A4Q7NK41_9BURK</name>
<dbReference type="Proteomes" id="UP000292445">
    <property type="component" value="Unassembled WGS sequence"/>
</dbReference>
<dbReference type="InterPro" id="IPR011008">
    <property type="entry name" value="Dimeric_a/b-barrel"/>
</dbReference>
<evidence type="ECO:0000259" key="4">
    <source>
        <dbReference type="PROSITE" id="PS50956"/>
    </source>
</evidence>
<keyword evidence="2" id="KW-0238">DNA-binding</keyword>
<dbReference type="Gene3D" id="3.30.70.920">
    <property type="match status" value="1"/>
</dbReference>
<dbReference type="PRINTS" id="PR00033">
    <property type="entry name" value="HTHASNC"/>
</dbReference>
<reference evidence="5 6" key="1">
    <citation type="submission" date="2019-02" db="EMBL/GenBank/DDBJ databases">
        <title>Genomic Encyclopedia of Type Strains, Phase IV (KMG-IV): sequencing the most valuable type-strain genomes for metagenomic binning, comparative biology and taxonomic classification.</title>
        <authorList>
            <person name="Goeker M."/>
        </authorList>
    </citation>
    <scope>NUCLEOTIDE SEQUENCE [LARGE SCALE GENOMIC DNA]</scope>
    <source>
        <strain evidence="5 6">K24</strain>
    </source>
</reference>
<dbReference type="InterPro" id="IPR036388">
    <property type="entry name" value="WH-like_DNA-bd_sf"/>
</dbReference>
<dbReference type="PANTHER" id="PTHR30154:SF46">
    <property type="entry name" value="TRANSCRIPTIONAL REGULATORY PROTEIN"/>
    <property type="match status" value="1"/>
</dbReference>
<dbReference type="Pfam" id="PF01037">
    <property type="entry name" value="AsnC_trans_reg"/>
    <property type="match status" value="1"/>
</dbReference>